<keyword evidence="1" id="KW-0812">Transmembrane</keyword>
<evidence type="ECO:0000313" key="2">
    <source>
        <dbReference type="EMBL" id="KAE8310086.1"/>
    </source>
</evidence>
<dbReference type="Proteomes" id="UP000325433">
    <property type="component" value="Unassembled WGS sequence"/>
</dbReference>
<dbReference type="EMBL" id="ML738358">
    <property type="protein sequence ID" value="KAE8310086.1"/>
    <property type="molecule type" value="Genomic_DNA"/>
</dbReference>
<feature type="transmembrane region" description="Helical" evidence="1">
    <location>
        <begin position="29"/>
        <end position="52"/>
    </location>
</feature>
<keyword evidence="3" id="KW-1185">Reference proteome</keyword>
<evidence type="ECO:0000256" key="1">
    <source>
        <dbReference type="SAM" id="Phobius"/>
    </source>
</evidence>
<gene>
    <name evidence="2" type="ORF">BDV41DRAFT_546119</name>
</gene>
<accession>A0A5N6VPH2</accession>
<evidence type="ECO:0000313" key="3">
    <source>
        <dbReference type="Proteomes" id="UP000325433"/>
    </source>
</evidence>
<name>A0A5N6VPH2_9EURO</name>
<keyword evidence="1" id="KW-1133">Transmembrane helix</keyword>
<protein>
    <submittedName>
        <fullName evidence="2">Uncharacterized protein</fullName>
    </submittedName>
</protein>
<sequence length="56" mass="6273">MICIGCGSFSYFVSKYAHACSITATSGGILSLLVFLFFSVPFFFLVFLYTYYRASD</sequence>
<proteinExistence type="predicted"/>
<reference evidence="3" key="1">
    <citation type="submission" date="2019-04" db="EMBL/GenBank/DDBJ databases">
        <title>Friends and foes A comparative genomics studyof 23 Aspergillus species from section Flavi.</title>
        <authorList>
            <consortium name="DOE Joint Genome Institute"/>
            <person name="Kjaerbolling I."/>
            <person name="Vesth T."/>
            <person name="Frisvad J.C."/>
            <person name="Nybo J.L."/>
            <person name="Theobald S."/>
            <person name="Kildgaard S."/>
            <person name="Isbrandt T."/>
            <person name="Kuo A."/>
            <person name="Sato A."/>
            <person name="Lyhne E.K."/>
            <person name="Kogle M.E."/>
            <person name="Wiebenga A."/>
            <person name="Kun R.S."/>
            <person name="Lubbers R.J."/>
            <person name="Makela M.R."/>
            <person name="Barry K."/>
            <person name="Chovatia M."/>
            <person name="Clum A."/>
            <person name="Daum C."/>
            <person name="Haridas S."/>
            <person name="He G."/>
            <person name="LaButti K."/>
            <person name="Lipzen A."/>
            <person name="Mondo S."/>
            <person name="Riley R."/>
            <person name="Salamov A."/>
            <person name="Simmons B.A."/>
            <person name="Magnuson J.K."/>
            <person name="Henrissat B."/>
            <person name="Mortensen U.H."/>
            <person name="Larsen T.O."/>
            <person name="Devries R.P."/>
            <person name="Grigoriev I.V."/>
            <person name="Machida M."/>
            <person name="Baker S.E."/>
            <person name="Andersen M.R."/>
        </authorList>
    </citation>
    <scope>NUCLEOTIDE SEQUENCE [LARGE SCALE GENOMIC DNA]</scope>
    <source>
        <strain evidence="3">CBS 130015</strain>
    </source>
</reference>
<keyword evidence="1" id="KW-0472">Membrane</keyword>
<dbReference type="AlphaFoldDB" id="A0A5N6VPH2"/>
<organism evidence="2 3">
    <name type="scientific">Aspergillus transmontanensis</name>
    <dbReference type="NCBI Taxonomy" id="1034304"/>
    <lineage>
        <taxon>Eukaryota</taxon>
        <taxon>Fungi</taxon>
        <taxon>Dikarya</taxon>
        <taxon>Ascomycota</taxon>
        <taxon>Pezizomycotina</taxon>
        <taxon>Eurotiomycetes</taxon>
        <taxon>Eurotiomycetidae</taxon>
        <taxon>Eurotiales</taxon>
        <taxon>Aspergillaceae</taxon>
        <taxon>Aspergillus</taxon>
        <taxon>Aspergillus subgen. Circumdati</taxon>
    </lineage>
</organism>